<protein>
    <submittedName>
        <fullName evidence="5">Integrase</fullName>
    </submittedName>
</protein>
<feature type="domain" description="Phage integrase SAM-like" evidence="4">
    <location>
        <begin position="118"/>
        <end position="208"/>
    </location>
</feature>
<dbReference type="InterPro" id="IPR010998">
    <property type="entry name" value="Integrase_recombinase_N"/>
</dbReference>
<evidence type="ECO:0000256" key="1">
    <source>
        <dbReference type="ARBA" id="ARBA00023125"/>
    </source>
</evidence>
<dbReference type="Gene3D" id="1.10.150.130">
    <property type="match status" value="1"/>
</dbReference>
<dbReference type="EMBL" id="MTCZ01000069">
    <property type="protein sequence ID" value="OWP83896.1"/>
    <property type="molecule type" value="Genomic_DNA"/>
</dbReference>
<dbReference type="InterPro" id="IPR025269">
    <property type="entry name" value="SAM-like_dom"/>
</dbReference>
<evidence type="ECO:0000313" key="6">
    <source>
        <dbReference type="Proteomes" id="UP000197768"/>
    </source>
</evidence>
<evidence type="ECO:0000259" key="3">
    <source>
        <dbReference type="Pfam" id="PF00589"/>
    </source>
</evidence>
<reference evidence="5 6" key="1">
    <citation type="journal article" date="2017" name="Infect. Genet. Evol.">
        <title>Comparative genome analysis of fish pathogen Flavobacterium columnare reveals extensive sequence diversity within the species.</title>
        <authorList>
            <person name="Kayansamruaj P."/>
            <person name="Dong H.T."/>
            <person name="Hirono I."/>
            <person name="Kondo H."/>
            <person name="Senapin S."/>
            <person name="Rodkhum C."/>
        </authorList>
    </citation>
    <scope>NUCLEOTIDE SEQUENCE [LARGE SCALE GENOMIC DNA]</scope>
    <source>
        <strain evidence="5 6">1215</strain>
    </source>
</reference>
<dbReference type="SUPFAM" id="SSF56349">
    <property type="entry name" value="DNA breaking-rejoining enzymes"/>
    <property type="match status" value="1"/>
</dbReference>
<dbReference type="Gene3D" id="1.10.443.10">
    <property type="entry name" value="Intergrase catalytic core"/>
    <property type="match status" value="1"/>
</dbReference>
<dbReference type="RefSeq" id="WP_088392789.1">
    <property type="nucleotide sequence ID" value="NZ_MTCZ01000069.1"/>
</dbReference>
<dbReference type="AlphaFoldDB" id="A0A246GI59"/>
<dbReference type="Proteomes" id="UP000197768">
    <property type="component" value="Unassembled WGS sequence"/>
</dbReference>
<name>A0A246GI59_9FLAO</name>
<comment type="caution">
    <text evidence="5">The sequence shown here is derived from an EMBL/GenBank/DDBJ whole genome shotgun (WGS) entry which is preliminary data.</text>
</comment>
<sequence length="461" mass="53046">MASVQFRLRSKANKNVSIKIYLSTGRGKMIEVSTGFTINPKDWSEKTNRPKQTNPENKILHANLNKLETFVFEGLNNDLANNVLIDSNWLETKIQDCFNRVVKTDAGLLINHINYIIDNANTRKVKTNGGFKIGLSASTIKNYTLFKNIISEYQKTIKKQIQFIEVTKPFVEKFTNWLVNTKKYSTNYAGKQLEILKTVCIDAEKNEIPVTPYSKTIQHFRESEKDRYIQTLSFEELEQIKNVDFTDTEQLKEFKKSNPELTKNISISTEALNNARNWILLGCEIGQRGGDLLEITSENIRYKGKSIYLDILQQKTNKSVTIGIIAPHVVEIVENSLPKKLQHQKLNDYIKVVCKLAGIDTIVKGTKLNTETNRKELGMFPKYDLMASHCFRRSFATNYYKKIPTPILINITGHSKESLFLTYINKREDKDANADLFMQFYEELNKDKTPQLKIIKNGTND</sequence>
<evidence type="ECO:0000256" key="2">
    <source>
        <dbReference type="ARBA" id="ARBA00023172"/>
    </source>
</evidence>
<dbReference type="Pfam" id="PF13102">
    <property type="entry name" value="Phage_int_SAM_5"/>
    <property type="match status" value="1"/>
</dbReference>
<evidence type="ECO:0000313" key="5">
    <source>
        <dbReference type="EMBL" id="OWP83896.1"/>
    </source>
</evidence>
<keyword evidence="2" id="KW-0233">DNA recombination</keyword>
<feature type="domain" description="Tyr recombinase" evidence="3">
    <location>
        <begin position="272"/>
        <end position="427"/>
    </location>
</feature>
<dbReference type="Pfam" id="PF00589">
    <property type="entry name" value="Phage_integrase"/>
    <property type="match status" value="1"/>
</dbReference>
<dbReference type="InterPro" id="IPR011010">
    <property type="entry name" value="DNA_brk_join_enz"/>
</dbReference>
<proteinExistence type="predicted"/>
<keyword evidence="1" id="KW-0238">DNA-binding</keyword>
<dbReference type="GO" id="GO:0015074">
    <property type="term" value="P:DNA integration"/>
    <property type="evidence" value="ECO:0007669"/>
    <property type="project" value="InterPro"/>
</dbReference>
<organism evidence="5 6">
    <name type="scientific">Flavobacterium davisii</name>
    <dbReference type="NCBI Taxonomy" id="2906077"/>
    <lineage>
        <taxon>Bacteria</taxon>
        <taxon>Pseudomonadati</taxon>
        <taxon>Bacteroidota</taxon>
        <taxon>Flavobacteriia</taxon>
        <taxon>Flavobacteriales</taxon>
        <taxon>Flavobacteriaceae</taxon>
        <taxon>Flavobacterium</taxon>
    </lineage>
</organism>
<accession>A0A246GI59</accession>
<gene>
    <name evidence="5" type="ORF">BWK59_08070</name>
</gene>
<evidence type="ECO:0000259" key="4">
    <source>
        <dbReference type="Pfam" id="PF13102"/>
    </source>
</evidence>
<dbReference type="GO" id="GO:0003677">
    <property type="term" value="F:DNA binding"/>
    <property type="evidence" value="ECO:0007669"/>
    <property type="project" value="UniProtKB-KW"/>
</dbReference>
<dbReference type="GO" id="GO:0006310">
    <property type="term" value="P:DNA recombination"/>
    <property type="evidence" value="ECO:0007669"/>
    <property type="project" value="UniProtKB-KW"/>
</dbReference>
<dbReference type="InterPro" id="IPR013762">
    <property type="entry name" value="Integrase-like_cat_sf"/>
</dbReference>
<dbReference type="InterPro" id="IPR002104">
    <property type="entry name" value="Integrase_catalytic"/>
</dbReference>